<dbReference type="GO" id="GO:0008616">
    <property type="term" value="P:tRNA queuosine(34) biosynthetic process"/>
    <property type="evidence" value="ECO:0007669"/>
    <property type="project" value="UniProtKB-KW"/>
</dbReference>
<dbReference type="NCBIfam" id="TIGR00276">
    <property type="entry name" value="tRNA epoxyqueuosine(34) reductase QueG"/>
    <property type="match status" value="1"/>
</dbReference>
<dbReference type="Pfam" id="PF08331">
    <property type="entry name" value="QueG_DUF1730"/>
    <property type="match status" value="1"/>
</dbReference>
<dbReference type="GO" id="GO:0052693">
    <property type="term" value="F:epoxyqueuosine reductase activity"/>
    <property type="evidence" value="ECO:0007669"/>
    <property type="project" value="UniProtKB-EC"/>
</dbReference>
<keyword evidence="11" id="KW-1185">Reference proteome</keyword>
<dbReference type="InterPro" id="IPR016024">
    <property type="entry name" value="ARM-type_fold"/>
</dbReference>
<dbReference type="RefSeq" id="WP_068554010.1">
    <property type="nucleotide sequence ID" value="NZ_LOEE01000003.1"/>
</dbReference>
<dbReference type="SUPFAM" id="SSF48371">
    <property type="entry name" value="ARM repeat"/>
    <property type="match status" value="1"/>
</dbReference>
<comment type="caution">
    <text evidence="10">The sequence shown here is derived from an EMBL/GenBank/DDBJ whole genome shotgun (WGS) entry which is preliminary data.</text>
</comment>
<evidence type="ECO:0000259" key="9">
    <source>
        <dbReference type="PROSITE" id="PS51379"/>
    </source>
</evidence>
<evidence type="ECO:0000256" key="8">
    <source>
        <dbReference type="ARBA" id="ARBA00023014"/>
    </source>
</evidence>
<dbReference type="Gene3D" id="1.25.10.10">
    <property type="entry name" value="Leucine-rich Repeat Variant"/>
    <property type="match status" value="1"/>
</dbReference>
<evidence type="ECO:0000256" key="7">
    <source>
        <dbReference type="ARBA" id="ARBA00023004"/>
    </source>
</evidence>
<keyword evidence="5" id="KW-0671">Queuosine biosynthesis</keyword>
<feature type="domain" description="4Fe-4S ferredoxin-type" evidence="9">
    <location>
        <begin position="172"/>
        <end position="204"/>
    </location>
</feature>
<dbReference type="Pfam" id="PF13646">
    <property type="entry name" value="HEAT_2"/>
    <property type="match status" value="1"/>
</dbReference>
<dbReference type="STRING" id="520762.AN619_01110"/>
<keyword evidence="8" id="KW-0411">Iron-sulfur</keyword>
<reference evidence="10 11" key="1">
    <citation type="submission" date="2015-12" db="EMBL/GenBank/DDBJ databases">
        <title>Draft genome sequence of the thermoanaerobe Thermotalea metallivorans, an isolate from the runoff channel of the Great Artesian Basin, Australia.</title>
        <authorList>
            <person name="Patel B.K."/>
        </authorList>
    </citation>
    <scope>NUCLEOTIDE SEQUENCE [LARGE SCALE GENOMIC DNA]</scope>
    <source>
        <strain evidence="10 11">B2-1</strain>
    </source>
</reference>
<keyword evidence="7" id="KW-0408">Iron</keyword>
<evidence type="ECO:0000256" key="4">
    <source>
        <dbReference type="ARBA" id="ARBA00022723"/>
    </source>
</evidence>
<dbReference type="Proteomes" id="UP000070456">
    <property type="component" value="Unassembled WGS sequence"/>
</dbReference>
<dbReference type="InterPro" id="IPR011989">
    <property type="entry name" value="ARM-like"/>
</dbReference>
<dbReference type="GO" id="GO:0051539">
    <property type="term" value="F:4 iron, 4 sulfur cluster binding"/>
    <property type="evidence" value="ECO:0007669"/>
    <property type="project" value="UniProtKB-KW"/>
</dbReference>
<dbReference type="EC" id="1.17.99.6" evidence="10"/>
<organism evidence="10 11">
    <name type="scientific">Thermotalea metallivorans</name>
    <dbReference type="NCBI Taxonomy" id="520762"/>
    <lineage>
        <taxon>Bacteria</taxon>
        <taxon>Bacillati</taxon>
        <taxon>Bacillota</taxon>
        <taxon>Clostridia</taxon>
        <taxon>Peptostreptococcales</taxon>
        <taxon>Thermotaleaceae</taxon>
        <taxon>Thermotalea</taxon>
    </lineage>
</organism>
<dbReference type="InterPro" id="IPR017896">
    <property type="entry name" value="4Fe4S_Fe-S-bd"/>
</dbReference>
<dbReference type="EMBL" id="LOEE01000003">
    <property type="protein sequence ID" value="KXG78951.1"/>
    <property type="molecule type" value="Genomic_DNA"/>
</dbReference>
<keyword evidence="4" id="KW-0479">Metal-binding</keyword>
<dbReference type="PANTHER" id="PTHR30002:SF4">
    <property type="entry name" value="EPOXYQUEUOSINE REDUCTASE"/>
    <property type="match status" value="1"/>
</dbReference>
<evidence type="ECO:0000256" key="5">
    <source>
        <dbReference type="ARBA" id="ARBA00022785"/>
    </source>
</evidence>
<dbReference type="AlphaFoldDB" id="A0A140LEH6"/>
<sequence>MKLEDKIKHYAMEIGIDLIGFASAESFERIGKIQACRKKRGHLSGFEEQDIEKRKNPLLTMENTKTIIAAAVGYYMPEEPWTEAGDEPAGEIARVAWGRDYHQILREKLKMLMAYIEGIAGSFDYKIYVDTGPLSDREVAFRAGIGWFGKNNMLITEKYGSWVFLGYALTSLELEPDRPLEKQCLDCQACIRACPGGALAEGFAMNEKRCLSYITQAKEEIDEEMKRKLANRIYGCDVCQGVCPQNRSASMARNRDFMPENRSHRPNLARLIQMTKKEFQEIYGETAAGWRGRNYFRRNAIIAAGNSKDPRLLPSLAGALQDESTMIRKHAAWAIHQIGQGGHELLRRHLSIEKEKEVIDLIKGYIEEAKKIKG</sequence>
<keyword evidence="6 10" id="KW-0560">Oxidoreductase</keyword>
<proteinExistence type="predicted"/>
<dbReference type="GO" id="GO:0046872">
    <property type="term" value="F:metal ion binding"/>
    <property type="evidence" value="ECO:0007669"/>
    <property type="project" value="UniProtKB-KW"/>
</dbReference>
<dbReference type="OrthoDB" id="9784571at2"/>
<dbReference type="Pfam" id="PF13484">
    <property type="entry name" value="Fer4_16"/>
    <property type="match status" value="1"/>
</dbReference>
<protein>
    <submittedName>
        <fullName evidence="10">Epoxyqueuosine reductase</fullName>
        <ecNumber evidence="10">1.17.99.6</ecNumber>
    </submittedName>
</protein>
<evidence type="ECO:0000313" key="11">
    <source>
        <dbReference type="Proteomes" id="UP000070456"/>
    </source>
</evidence>
<dbReference type="Gene3D" id="3.30.70.20">
    <property type="match status" value="1"/>
</dbReference>
<evidence type="ECO:0000256" key="3">
    <source>
        <dbReference type="ARBA" id="ARBA00022694"/>
    </source>
</evidence>
<dbReference type="PROSITE" id="PS51379">
    <property type="entry name" value="4FE4S_FER_2"/>
    <property type="match status" value="1"/>
</dbReference>
<dbReference type="InterPro" id="IPR004453">
    <property type="entry name" value="QueG"/>
</dbReference>
<keyword evidence="1" id="KW-0004">4Fe-4S</keyword>
<dbReference type="PROSITE" id="PS00198">
    <property type="entry name" value="4FE4S_FER_1"/>
    <property type="match status" value="1"/>
</dbReference>
<accession>A0A140LEH6</accession>
<keyword evidence="2" id="KW-0963">Cytoplasm</keyword>
<evidence type="ECO:0000313" key="10">
    <source>
        <dbReference type="EMBL" id="KXG78951.1"/>
    </source>
</evidence>
<dbReference type="PANTHER" id="PTHR30002">
    <property type="entry name" value="EPOXYQUEUOSINE REDUCTASE"/>
    <property type="match status" value="1"/>
</dbReference>
<evidence type="ECO:0000256" key="6">
    <source>
        <dbReference type="ARBA" id="ARBA00023002"/>
    </source>
</evidence>
<dbReference type="InterPro" id="IPR013542">
    <property type="entry name" value="QueG_DUF1730"/>
</dbReference>
<gene>
    <name evidence="10" type="primary">queG_1</name>
    <name evidence="10" type="ORF">AN619_01110</name>
</gene>
<keyword evidence="3" id="KW-0819">tRNA processing</keyword>
<dbReference type="PATRIC" id="fig|520762.4.peg.125"/>
<evidence type="ECO:0000256" key="2">
    <source>
        <dbReference type="ARBA" id="ARBA00022490"/>
    </source>
</evidence>
<evidence type="ECO:0000256" key="1">
    <source>
        <dbReference type="ARBA" id="ARBA00022485"/>
    </source>
</evidence>
<name>A0A140LEH6_9FIRM</name>
<dbReference type="InterPro" id="IPR017900">
    <property type="entry name" value="4Fe4S_Fe_S_CS"/>
</dbReference>
<dbReference type="SUPFAM" id="SSF54862">
    <property type="entry name" value="4Fe-4S ferredoxins"/>
    <property type="match status" value="1"/>
</dbReference>